<reference evidence="1 2" key="1">
    <citation type="submission" date="2019-05" db="EMBL/GenBank/DDBJ databases">
        <title>Another draft genome of Portunus trituberculatus and its Hox gene families provides insights of decapod evolution.</title>
        <authorList>
            <person name="Jeong J.-H."/>
            <person name="Song I."/>
            <person name="Kim S."/>
            <person name="Choi T."/>
            <person name="Kim D."/>
            <person name="Ryu S."/>
            <person name="Kim W."/>
        </authorList>
    </citation>
    <scope>NUCLEOTIDE SEQUENCE [LARGE SCALE GENOMIC DNA]</scope>
    <source>
        <tissue evidence="1">Muscle</tissue>
    </source>
</reference>
<sequence>MCRAACTHSLNLGRSSLRRASPRQIREIKLRIIIFSFPRFVTFESLVLPPRPRSVTAPPSCFPLRIVRVWI</sequence>
<proteinExistence type="predicted"/>
<keyword evidence="2" id="KW-1185">Reference proteome</keyword>
<gene>
    <name evidence="1" type="ORF">E2C01_005190</name>
</gene>
<comment type="caution">
    <text evidence="1">The sequence shown here is derived from an EMBL/GenBank/DDBJ whole genome shotgun (WGS) entry which is preliminary data.</text>
</comment>
<dbReference type="AlphaFoldDB" id="A0A5B7CUI0"/>
<name>A0A5B7CUI0_PORTR</name>
<evidence type="ECO:0000313" key="1">
    <source>
        <dbReference type="EMBL" id="MPC12491.1"/>
    </source>
</evidence>
<dbReference type="Proteomes" id="UP000324222">
    <property type="component" value="Unassembled WGS sequence"/>
</dbReference>
<organism evidence="1 2">
    <name type="scientific">Portunus trituberculatus</name>
    <name type="common">Swimming crab</name>
    <name type="synonym">Neptunus trituberculatus</name>
    <dbReference type="NCBI Taxonomy" id="210409"/>
    <lineage>
        <taxon>Eukaryota</taxon>
        <taxon>Metazoa</taxon>
        <taxon>Ecdysozoa</taxon>
        <taxon>Arthropoda</taxon>
        <taxon>Crustacea</taxon>
        <taxon>Multicrustacea</taxon>
        <taxon>Malacostraca</taxon>
        <taxon>Eumalacostraca</taxon>
        <taxon>Eucarida</taxon>
        <taxon>Decapoda</taxon>
        <taxon>Pleocyemata</taxon>
        <taxon>Brachyura</taxon>
        <taxon>Eubrachyura</taxon>
        <taxon>Portunoidea</taxon>
        <taxon>Portunidae</taxon>
        <taxon>Portuninae</taxon>
        <taxon>Portunus</taxon>
    </lineage>
</organism>
<protein>
    <submittedName>
        <fullName evidence="1">Uncharacterized protein</fullName>
    </submittedName>
</protein>
<dbReference type="EMBL" id="VSRR010000219">
    <property type="protein sequence ID" value="MPC12491.1"/>
    <property type="molecule type" value="Genomic_DNA"/>
</dbReference>
<evidence type="ECO:0000313" key="2">
    <source>
        <dbReference type="Proteomes" id="UP000324222"/>
    </source>
</evidence>
<accession>A0A5B7CUI0</accession>